<evidence type="ECO:0000313" key="1">
    <source>
        <dbReference type="EMBL" id="QCC56484.1"/>
    </source>
</evidence>
<geneLocation type="plasmid" evidence="1">
    <name>unnamed1</name>
</geneLocation>
<dbReference type="GeneID" id="39853250"/>
<dbReference type="KEGG" id="nbg:DV706_18410"/>
<organism evidence="1 2">
    <name type="scientific">Natronorubrum bangense</name>
    <dbReference type="NCBI Taxonomy" id="61858"/>
    <lineage>
        <taxon>Archaea</taxon>
        <taxon>Methanobacteriati</taxon>
        <taxon>Methanobacteriota</taxon>
        <taxon>Stenosarchaea group</taxon>
        <taxon>Halobacteria</taxon>
        <taxon>Halobacteriales</taxon>
        <taxon>Natrialbaceae</taxon>
        <taxon>Natronorubrum</taxon>
    </lineage>
</organism>
<dbReference type="EMBL" id="CP031306">
    <property type="protein sequence ID" value="QCC56484.1"/>
    <property type="molecule type" value="Genomic_DNA"/>
</dbReference>
<dbReference type="Proteomes" id="UP000296822">
    <property type="component" value="Plasmid unnamed1"/>
</dbReference>
<protein>
    <submittedName>
        <fullName evidence="1">Uncharacterized protein</fullName>
    </submittedName>
</protein>
<name>A0A4D6HR34_9EURY</name>
<evidence type="ECO:0000313" key="2">
    <source>
        <dbReference type="Proteomes" id="UP000296822"/>
    </source>
</evidence>
<proteinExistence type="predicted"/>
<reference evidence="1 2" key="1">
    <citation type="journal article" date="2019" name="Nat. Commun.">
        <title>A new type of DNA phosphorothioation-based antiviral system in archaea.</title>
        <authorList>
            <person name="Xiong L."/>
            <person name="Liu S."/>
            <person name="Chen S."/>
            <person name="Xiao Y."/>
            <person name="Zhu B."/>
            <person name="Gao Y."/>
            <person name="Zhang Y."/>
            <person name="Chen B."/>
            <person name="Luo J."/>
            <person name="Deng Z."/>
            <person name="Chen X."/>
            <person name="Wang L."/>
            <person name="Chen S."/>
        </authorList>
    </citation>
    <scope>NUCLEOTIDE SEQUENCE [LARGE SCALE GENOMIC DNA]</scope>
    <source>
        <strain evidence="1 2">JCM 10635</strain>
        <plasmid evidence="1 2">unnamed1</plasmid>
    </source>
</reference>
<dbReference type="AlphaFoldDB" id="A0A4D6HR34"/>
<dbReference type="RefSeq" id="WP_006067182.1">
    <property type="nucleotide sequence ID" value="NZ_CP031306.1"/>
</dbReference>
<gene>
    <name evidence="1" type="ORF">DV706_18410</name>
</gene>
<keyword evidence="1" id="KW-0614">Plasmid</keyword>
<sequence>MAEFDPNHDDSDLPDLADRDDIVWFLEQNDIPLPDRLTVEKIKSRGSWWAINEESFSFRIERHPSGSFFATSPGGRGMPTPARWHVRKQYTYDHTTGEWDVREQMREFHFDPGLLVDAEFERLPKKEIWDKAIARAEDADDPEDVLNEQLAATEDMYRSAFTTVPEEHLDEMLAVLEREFRRRAGIDLD</sequence>
<accession>A0A4D6HR34</accession>